<reference evidence="5" key="1">
    <citation type="submission" date="2020-08" db="EMBL/GenBank/DDBJ databases">
        <title>Chromosome-level assembly of Southern catfish (Silurus meridionalis) provides insights into visual adaptation to the nocturnal and benthic lifestyles.</title>
        <authorList>
            <person name="Zhang Y."/>
            <person name="Wang D."/>
            <person name="Peng Z."/>
        </authorList>
    </citation>
    <scope>NUCLEOTIDE SEQUENCE</scope>
    <source>
        <strain evidence="5">SWU-2019-XX</strain>
        <tissue evidence="5">Muscle</tissue>
    </source>
</reference>
<keyword evidence="2" id="KW-0812">Transmembrane</keyword>
<sequence length="267" mass="29948">MASVLHLFLHLILLLPSLSLSMRENSLPDITHQEFIDICLKEHNEARSNVKPSASNMRYMTWDDGLEVLAKAWAKHCVFTHNERRTHPVLPSVGENIWAGAGHGTFDMKLAIKEWVDEVKVFDYNTLKCTNICGHYTQVVWADSYKLGCAVSLCPDGVKGTRFSHTPGALFVCNYATSGNYRGVHPYKAGVSCSQCGGETCEKNLCKNSTRDHPIPNSWIPDWDPGLRECGVFCKTVLIIRPVSLLMIFGGVFLIQRRCPNIFAYIN</sequence>
<dbReference type="PRINTS" id="PR00837">
    <property type="entry name" value="V5TPXLIKE"/>
</dbReference>
<feature type="chain" id="PRO_5035899864" description="SCP domain-containing protein" evidence="3">
    <location>
        <begin position="22"/>
        <end position="267"/>
    </location>
</feature>
<organism evidence="5 6">
    <name type="scientific">Silurus meridionalis</name>
    <name type="common">Southern catfish</name>
    <name type="synonym">Silurus soldatovi meridionalis</name>
    <dbReference type="NCBI Taxonomy" id="175797"/>
    <lineage>
        <taxon>Eukaryota</taxon>
        <taxon>Metazoa</taxon>
        <taxon>Chordata</taxon>
        <taxon>Craniata</taxon>
        <taxon>Vertebrata</taxon>
        <taxon>Euteleostomi</taxon>
        <taxon>Actinopterygii</taxon>
        <taxon>Neopterygii</taxon>
        <taxon>Teleostei</taxon>
        <taxon>Ostariophysi</taxon>
        <taxon>Siluriformes</taxon>
        <taxon>Siluridae</taxon>
        <taxon>Silurus</taxon>
    </lineage>
</organism>
<dbReference type="PRINTS" id="PR00838">
    <property type="entry name" value="V5ALLERGEN"/>
</dbReference>
<protein>
    <recommendedName>
        <fullName evidence="4">SCP domain-containing protein</fullName>
    </recommendedName>
</protein>
<keyword evidence="6" id="KW-1185">Reference proteome</keyword>
<comment type="similarity">
    <text evidence="1">Belongs to the CRISP family.</text>
</comment>
<name>A0A8T0AQA3_SILME</name>
<dbReference type="InterPro" id="IPR014044">
    <property type="entry name" value="CAP_dom"/>
</dbReference>
<dbReference type="OrthoDB" id="43654at2759"/>
<dbReference type="AlphaFoldDB" id="A0A8T0AQA3"/>
<keyword evidence="2" id="KW-1133">Transmembrane helix</keyword>
<accession>A0A8T0AQA3</accession>
<dbReference type="Proteomes" id="UP000606274">
    <property type="component" value="Unassembled WGS sequence"/>
</dbReference>
<dbReference type="InterPro" id="IPR035940">
    <property type="entry name" value="CAP_sf"/>
</dbReference>
<feature type="signal peptide" evidence="3">
    <location>
        <begin position="1"/>
        <end position="21"/>
    </location>
</feature>
<evidence type="ECO:0000313" key="5">
    <source>
        <dbReference type="EMBL" id="KAF7693734.1"/>
    </source>
</evidence>
<feature type="domain" description="SCP" evidence="4">
    <location>
        <begin position="34"/>
        <end position="183"/>
    </location>
</feature>
<gene>
    <name evidence="5" type="ORF">HF521_007487</name>
</gene>
<keyword evidence="3" id="KW-0732">Signal</keyword>
<dbReference type="InterPro" id="IPR018244">
    <property type="entry name" value="Allrgn_V5/Tpx1_CS"/>
</dbReference>
<comment type="caution">
    <text evidence="5">The sequence shown here is derived from an EMBL/GenBank/DDBJ whole genome shotgun (WGS) entry which is preliminary data.</text>
</comment>
<feature type="transmembrane region" description="Helical" evidence="2">
    <location>
        <begin position="238"/>
        <end position="255"/>
    </location>
</feature>
<dbReference type="EMBL" id="JABFDY010000018">
    <property type="protein sequence ID" value="KAF7693734.1"/>
    <property type="molecule type" value="Genomic_DNA"/>
</dbReference>
<evidence type="ECO:0000313" key="6">
    <source>
        <dbReference type="Proteomes" id="UP000606274"/>
    </source>
</evidence>
<evidence type="ECO:0000259" key="4">
    <source>
        <dbReference type="SMART" id="SM00198"/>
    </source>
</evidence>
<dbReference type="Gene3D" id="3.40.33.10">
    <property type="entry name" value="CAP"/>
    <property type="match status" value="1"/>
</dbReference>
<dbReference type="Pfam" id="PF00188">
    <property type="entry name" value="CAP"/>
    <property type="match status" value="1"/>
</dbReference>
<dbReference type="InterPro" id="IPR001283">
    <property type="entry name" value="CRISP-related"/>
</dbReference>
<dbReference type="PANTHER" id="PTHR10334">
    <property type="entry name" value="CYSTEINE-RICH SECRETORY PROTEIN-RELATED"/>
    <property type="match status" value="1"/>
</dbReference>
<keyword evidence="2" id="KW-0472">Membrane</keyword>
<dbReference type="PROSITE" id="PS01009">
    <property type="entry name" value="CRISP_1"/>
    <property type="match status" value="1"/>
</dbReference>
<dbReference type="GO" id="GO:0005576">
    <property type="term" value="C:extracellular region"/>
    <property type="evidence" value="ECO:0007669"/>
    <property type="project" value="InterPro"/>
</dbReference>
<dbReference type="SUPFAM" id="SSF55797">
    <property type="entry name" value="PR-1-like"/>
    <property type="match status" value="1"/>
</dbReference>
<dbReference type="InterPro" id="IPR002413">
    <property type="entry name" value="V5_allergen-like"/>
</dbReference>
<evidence type="ECO:0000256" key="3">
    <source>
        <dbReference type="SAM" id="SignalP"/>
    </source>
</evidence>
<dbReference type="SMART" id="SM00198">
    <property type="entry name" value="SCP"/>
    <property type="match status" value="1"/>
</dbReference>
<evidence type="ECO:0000256" key="1">
    <source>
        <dbReference type="ARBA" id="ARBA00009923"/>
    </source>
</evidence>
<proteinExistence type="inferred from homology"/>
<evidence type="ECO:0000256" key="2">
    <source>
        <dbReference type="SAM" id="Phobius"/>
    </source>
</evidence>